<feature type="compositionally biased region" description="Low complexity" evidence="1">
    <location>
        <begin position="72"/>
        <end position="81"/>
    </location>
</feature>
<reference evidence="2 3" key="1">
    <citation type="submission" date="2016-07" db="EMBL/GenBank/DDBJ databases">
        <title>Pervasive Adenine N6-methylation of Active Genes in Fungi.</title>
        <authorList>
            <consortium name="DOE Joint Genome Institute"/>
            <person name="Mondo S.J."/>
            <person name="Dannebaum R.O."/>
            <person name="Kuo R.C."/>
            <person name="Labutti K."/>
            <person name="Haridas S."/>
            <person name="Kuo A."/>
            <person name="Salamov A."/>
            <person name="Ahrendt S.R."/>
            <person name="Lipzen A."/>
            <person name="Sullivan W."/>
            <person name="Andreopoulos W.B."/>
            <person name="Clum A."/>
            <person name="Lindquist E."/>
            <person name="Daum C."/>
            <person name="Ramamoorthy G.K."/>
            <person name="Gryganskyi A."/>
            <person name="Culley D."/>
            <person name="Magnuson J.K."/>
            <person name="James T.Y."/>
            <person name="O'Malley M.A."/>
            <person name="Stajich J.E."/>
            <person name="Spatafora J.W."/>
            <person name="Visel A."/>
            <person name="Grigoriev I.V."/>
        </authorList>
    </citation>
    <scope>NUCLEOTIDE SEQUENCE [LARGE SCALE GENOMIC DNA]</scope>
    <source>
        <strain evidence="2 3">PL171</strain>
    </source>
</reference>
<accession>A0A1Y2HG62</accession>
<dbReference type="AlphaFoldDB" id="A0A1Y2HG62"/>
<dbReference type="Proteomes" id="UP000193411">
    <property type="component" value="Unassembled WGS sequence"/>
</dbReference>
<comment type="caution">
    <text evidence="2">The sequence shown here is derived from an EMBL/GenBank/DDBJ whole genome shotgun (WGS) entry which is preliminary data.</text>
</comment>
<keyword evidence="3" id="KW-1185">Reference proteome</keyword>
<protein>
    <submittedName>
        <fullName evidence="2">Uncharacterized protein</fullName>
    </submittedName>
</protein>
<dbReference type="OrthoDB" id="261426at2759"/>
<organism evidence="2 3">
    <name type="scientific">Catenaria anguillulae PL171</name>
    <dbReference type="NCBI Taxonomy" id="765915"/>
    <lineage>
        <taxon>Eukaryota</taxon>
        <taxon>Fungi</taxon>
        <taxon>Fungi incertae sedis</taxon>
        <taxon>Blastocladiomycota</taxon>
        <taxon>Blastocladiomycetes</taxon>
        <taxon>Blastocladiales</taxon>
        <taxon>Catenariaceae</taxon>
        <taxon>Catenaria</taxon>
    </lineage>
</organism>
<gene>
    <name evidence="2" type="ORF">BCR44DRAFT_1193768</name>
</gene>
<feature type="compositionally biased region" description="Low complexity" evidence="1">
    <location>
        <begin position="38"/>
        <end position="51"/>
    </location>
</feature>
<evidence type="ECO:0000256" key="1">
    <source>
        <dbReference type="SAM" id="MobiDB-lite"/>
    </source>
</evidence>
<proteinExistence type="predicted"/>
<name>A0A1Y2HG62_9FUNG</name>
<evidence type="ECO:0000313" key="3">
    <source>
        <dbReference type="Proteomes" id="UP000193411"/>
    </source>
</evidence>
<feature type="region of interest" description="Disordered" evidence="1">
    <location>
        <begin position="145"/>
        <end position="211"/>
    </location>
</feature>
<evidence type="ECO:0000313" key="2">
    <source>
        <dbReference type="EMBL" id="ORZ33590.1"/>
    </source>
</evidence>
<feature type="region of interest" description="Disordered" evidence="1">
    <location>
        <begin position="1"/>
        <end position="91"/>
    </location>
</feature>
<sequence>MYDPRAWRALARGPEYIPPHTSIHQGAPIRPPPPYPAPTAEAPASASTPSSHIQGPPSPTTSKLSRPQGFASSSPSTSKSPNGKFGGGHRYKPHLVFPLDARPVRAAKTLTKLLDKLEDDQKRDIHTRISGHLNHDKVFEGLVKASENGSDGQQTQRRGRRGRPAAADNMPASVITIPVTPPNASTEEESKVFDPFPRPHTPPRSKSRHAVKQFTPAHGSPIANDVISAVIHKKIRNPDRASLLYHQYMDEVQVEPTPLGKMHVASRYFDVLIQDFRLFAPLLSGIKTAYHDVIEQYITDLNELEALKRGLIVSIGTSHSARHVLYCLAFVLNHNVFFFGRQK</sequence>
<dbReference type="EMBL" id="MCFL01000034">
    <property type="protein sequence ID" value="ORZ33590.1"/>
    <property type="molecule type" value="Genomic_DNA"/>
</dbReference>
<feature type="compositionally biased region" description="Basic residues" evidence="1">
    <location>
        <begin position="201"/>
        <end position="211"/>
    </location>
</feature>